<evidence type="ECO:0000256" key="1">
    <source>
        <dbReference type="SAM" id="Coils"/>
    </source>
</evidence>
<feature type="compositionally biased region" description="Basic and acidic residues" evidence="2">
    <location>
        <begin position="1308"/>
        <end position="1321"/>
    </location>
</feature>
<protein>
    <recommendedName>
        <fullName evidence="5">COP1-interacting protein 7</fullName>
    </recommendedName>
</protein>
<keyword evidence="1" id="KW-0175">Coiled coil</keyword>
<feature type="compositionally biased region" description="Basic and acidic residues" evidence="2">
    <location>
        <begin position="889"/>
        <end position="898"/>
    </location>
</feature>
<feature type="coiled-coil region" evidence="1">
    <location>
        <begin position="828"/>
        <end position="855"/>
    </location>
</feature>
<evidence type="ECO:0000256" key="2">
    <source>
        <dbReference type="SAM" id="MobiDB-lite"/>
    </source>
</evidence>
<reference evidence="3" key="2">
    <citation type="submission" date="2020-08" db="EMBL/GenBank/DDBJ databases">
        <title>Plant Genome Project.</title>
        <authorList>
            <person name="Zhang R.-G."/>
        </authorList>
    </citation>
    <scope>NUCLEOTIDE SEQUENCE</scope>
    <source>
        <strain evidence="3">Huo1</strain>
        <tissue evidence="3">Leaf</tissue>
    </source>
</reference>
<feature type="compositionally biased region" description="Basic and acidic residues" evidence="2">
    <location>
        <begin position="254"/>
        <end position="266"/>
    </location>
</feature>
<reference evidence="3" key="1">
    <citation type="submission" date="2018-01" db="EMBL/GenBank/DDBJ databases">
        <authorList>
            <person name="Mao J.F."/>
        </authorList>
    </citation>
    <scope>NUCLEOTIDE SEQUENCE</scope>
    <source>
        <strain evidence="3">Huo1</strain>
        <tissue evidence="3">Leaf</tissue>
    </source>
</reference>
<gene>
    <name evidence="3" type="ORF">SASPL_123280</name>
</gene>
<feature type="compositionally biased region" description="Basic and acidic residues" evidence="2">
    <location>
        <begin position="915"/>
        <end position="931"/>
    </location>
</feature>
<feature type="compositionally biased region" description="Polar residues" evidence="2">
    <location>
        <begin position="284"/>
        <end position="300"/>
    </location>
</feature>
<feature type="compositionally biased region" description="Basic and acidic residues" evidence="2">
    <location>
        <begin position="456"/>
        <end position="475"/>
    </location>
</feature>
<feature type="compositionally biased region" description="Polar residues" evidence="2">
    <location>
        <begin position="685"/>
        <end position="697"/>
    </location>
</feature>
<feature type="region of interest" description="Disordered" evidence="2">
    <location>
        <begin position="1296"/>
        <end position="1321"/>
    </location>
</feature>
<evidence type="ECO:0000313" key="3">
    <source>
        <dbReference type="EMBL" id="KAG6415861.1"/>
    </source>
</evidence>
<feature type="compositionally biased region" description="Acidic residues" evidence="2">
    <location>
        <begin position="899"/>
        <end position="909"/>
    </location>
</feature>
<proteinExistence type="predicted"/>
<feature type="compositionally biased region" description="Polar residues" evidence="2">
    <location>
        <begin position="994"/>
        <end position="1007"/>
    </location>
</feature>
<feature type="region of interest" description="Disordered" evidence="2">
    <location>
        <begin position="622"/>
        <end position="642"/>
    </location>
</feature>
<accession>A0A8X8XQW7</accession>
<feature type="region of interest" description="Disordered" evidence="2">
    <location>
        <begin position="432"/>
        <end position="482"/>
    </location>
</feature>
<feature type="compositionally biased region" description="Polar residues" evidence="2">
    <location>
        <begin position="768"/>
        <end position="783"/>
    </location>
</feature>
<dbReference type="PANTHER" id="PTHR31008">
    <property type="entry name" value="COP1-INTERACTING PROTEIN-RELATED"/>
    <property type="match status" value="1"/>
</dbReference>
<feature type="compositionally biased region" description="Polar residues" evidence="2">
    <location>
        <begin position="941"/>
        <end position="950"/>
    </location>
</feature>
<comment type="caution">
    <text evidence="3">The sequence shown here is derived from an EMBL/GenBank/DDBJ whole genome shotgun (WGS) entry which is preliminary data.</text>
</comment>
<evidence type="ECO:0008006" key="5">
    <source>
        <dbReference type="Google" id="ProtNLM"/>
    </source>
</evidence>
<dbReference type="Proteomes" id="UP000298416">
    <property type="component" value="Unassembled WGS sequence"/>
</dbReference>
<dbReference type="EMBL" id="PNBA02000008">
    <property type="protein sequence ID" value="KAG6415861.1"/>
    <property type="molecule type" value="Genomic_DNA"/>
</dbReference>
<feature type="region of interest" description="Disordered" evidence="2">
    <location>
        <begin position="768"/>
        <end position="797"/>
    </location>
</feature>
<feature type="compositionally biased region" description="Low complexity" evidence="2">
    <location>
        <begin position="515"/>
        <end position="527"/>
    </location>
</feature>
<keyword evidence="4" id="KW-1185">Reference proteome</keyword>
<feature type="region of interest" description="Disordered" evidence="2">
    <location>
        <begin position="512"/>
        <end position="539"/>
    </location>
</feature>
<feature type="region of interest" description="Disordered" evidence="2">
    <location>
        <begin position="685"/>
        <end position="706"/>
    </location>
</feature>
<feature type="region of interest" description="Disordered" evidence="2">
    <location>
        <begin position="209"/>
        <end position="302"/>
    </location>
</feature>
<evidence type="ECO:0000313" key="4">
    <source>
        <dbReference type="Proteomes" id="UP000298416"/>
    </source>
</evidence>
<feature type="compositionally biased region" description="Basic and acidic residues" evidence="2">
    <location>
        <begin position="1014"/>
        <end position="1027"/>
    </location>
</feature>
<dbReference type="PANTHER" id="PTHR31008:SF15">
    <property type="entry name" value="GPI-ANCHORED ADHESIN-LIKE PROTEIN"/>
    <property type="match status" value="1"/>
</dbReference>
<sequence>MAKMKSDTPLDYAVLQLSPKRSRCELFVSSDGSTEKLASGLLKPFVSHLQIAEEQVASASQSVKLEVGRHKNAETWFTKGTLERFVRFVSTPEVLELVNTLDAEMSQLEAARRIYSQGAVDQLSGGGGSGTTSGDDATKKELLRAIDVRLVAARQDLSNACARAAAAGFTIHTVSELHNFADSFGARRLNEACCKFKLLNERRPELTHPWTSVSDSRASYGSDMSIDDDVPPSPQPRREHVLSQPPDLPVRRAFSRESSVESEAGKKTSSGAAPEKESKDETSTSDQVQSIQASQPSRRLSVQDRINMFESKQKENSGGKPVELRRLSSDVSEKAVFRRWSGASDMSISIDLSSEKKDIDSPACNTAPAATSLEFKFSTLIDNNAEASSAVKPDMKVLPSSGGVGDGGTKGVSFSTSERLIESNNKNFNLGSSESGILKDQQRGKTQSRSFVNRVENQEKSEDDFKTPDIGRDKGVTGFGNQGKAEVFSGGKTQMTGFMDQVLSSSNIRRMQIKSGQQSEGSEQSESSESRDESGMEVMVKSAQKSAAGTGVVDGGAGSRILQAFASRYKGIEGDSSSAQQEVRSVRETEAAEKKETRMFVRASCEVTPLVKTDVAGKKESHISEKVSDSHVPNLEDSGPQRSKFNRQVLTAQLNKRTRIQRVDASNSANSRMQFSGQITVEAQEGSDSFSMPTSQAPRVRQAKGNQELDDLKIKASELEKMFAEHKLRLPGDQSNSARKGRLIETAHEPSSSLHYTKPIVDDNYQSAQPSRISKNTTKSDTASPMKAVESQYDSDATNTQFSDLSVTDSSRGKLYDRYMQKRDAKLREDWSANREEKEARLKSMQDSIERNRSEMKAKFSGSVDNQDHVSSAHGRVERIRSYNSRSIMKREQQHLDFGDSDDDEEALDLPEQNNPHENKGLNDASFRDGRGTQGKKHLTINRSSLSTPRTAAPVPSSALKNSSISYGKRRMVPENSLAQSVPNFSEMRKENTKPSGANKTTRSQVRSYARSKISNDEAAVREDKSRRLQSLRKSSANPIDFREMSSVDSDVIVSTPKLNEEIQKNVVTRPFLKRGSRKSFVSQSSIASEKASGVSDLIHNEDVNFDMESGAEFLSTVDDEGEEELESLKTEVQNVSDNEELKEGLEPAYSVNSGSENGIGGLTFSLVDQALGSKLPIPSSFHPAESVPDWSGESPVSWNIHSQHPFSYPHEMSDIDPSVDSPGGSPASWNLHSSNQLETDAARMRKKWGTAQKPMLVAHSSNNVPRKDVTRGFKRLLKFGRKSRGSESLVDWISATTSEGDDDTEDGRDPANRSSEDLRKSRMGFSHAEASDDGFNDCEYFNESVSAYAGIIGKIGCSALWLALMFNLLRIQFQDLQPTSNSGKITCLEAPSKLQDRFSHYQHSGARAVIRSFDNPGSENISSVQMHHLSWKA</sequence>
<feature type="region of interest" description="Disordered" evidence="2">
    <location>
        <begin position="856"/>
        <end position="1033"/>
    </location>
</feature>
<feature type="compositionally biased region" description="Polar residues" evidence="2">
    <location>
        <begin position="209"/>
        <end position="219"/>
    </location>
</feature>
<name>A0A8X8XQW7_SALSN</name>
<organism evidence="3">
    <name type="scientific">Salvia splendens</name>
    <name type="common">Scarlet sage</name>
    <dbReference type="NCBI Taxonomy" id="180675"/>
    <lineage>
        <taxon>Eukaryota</taxon>
        <taxon>Viridiplantae</taxon>
        <taxon>Streptophyta</taxon>
        <taxon>Embryophyta</taxon>
        <taxon>Tracheophyta</taxon>
        <taxon>Spermatophyta</taxon>
        <taxon>Magnoliopsida</taxon>
        <taxon>eudicotyledons</taxon>
        <taxon>Gunneridae</taxon>
        <taxon>Pentapetalae</taxon>
        <taxon>asterids</taxon>
        <taxon>lamiids</taxon>
        <taxon>Lamiales</taxon>
        <taxon>Lamiaceae</taxon>
        <taxon>Nepetoideae</taxon>
        <taxon>Mentheae</taxon>
        <taxon>Salviinae</taxon>
        <taxon>Salvia</taxon>
        <taxon>Salvia subgen. Calosphace</taxon>
        <taxon>core Calosphace</taxon>
    </lineage>
</organism>